<organism evidence="6 7">
    <name type="scientific">Roseicella frigidaeris</name>
    <dbReference type="NCBI Taxonomy" id="2230885"/>
    <lineage>
        <taxon>Bacteria</taxon>
        <taxon>Pseudomonadati</taxon>
        <taxon>Pseudomonadota</taxon>
        <taxon>Alphaproteobacteria</taxon>
        <taxon>Acetobacterales</taxon>
        <taxon>Roseomonadaceae</taxon>
        <taxon>Roseicella</taxon>
    </lineage>
</organism>
<comment type="caution">
    <text evidence="6">The sequence shown here is derived from an EMBL/GenBank/DDBJ whole genome shotgun (WGS) entry which is preliminary data.</text>
</comment>
<accession>A0A327MC07</accession>
<proteinExistence type="inferred from homology"/>
<dbReference type="InterPro" id="IPR003959">
    <property type="entry name" value="ATPase_AAA_core"/>
</dbReference>
<keyword evidence="4" id="KW-0812">Transmembrane</keyword>
<evidence type="ECO:0000256" key="3">
    <source>
        <dbReference type="ARBA" id="ARBA00022840"/>
    </source>
</evidence>
<keyword evidence="4" id="KW-1133">Transmembrane helix</keyword>
<dbReference type="InterPro" id="IPR003593">
    <property type="entry name" value="AAA+_ATPase"/>
</dbReference>
<evidence type="ECO:0000256" key="2">
    <source>
        <dbReference type="ARBA" id="ARBA00022741"/>
    </source>
</evidence>
<feature type="domain" description="AAA+ ATPase" evidence="5">
    <location>
        <begin position="119"/>
        <end position="260"/>
    </location>
</feature>
<dbReference type="PRINTS" id="PR00819">
    <property type="entry name" value="CBXCFQXSUPER"/>
</dbReference>
<dbReference type="InterPro" id="IPR050773">
    <property type="entry name" value="CbxX/CfxQ_RuBisCO_ESX"/>
</dbReference>
<keyword evidence="4" id="KW-0472">Membrane</keyword>
<keyword evidence="3" id="KW-0067">ATP-binding</keyword>
<dbReference type="InterPro" id="IPR027417">
    <property type="entry name" value="P-loop_NTPase"/>
</dbReference>
<dbReference type="OrthoDB" id="9806903at2"/>
<dbReference type="InterPro" id="IPR041627">
    <property type="entry name" value="AAA_lid_6"/>
</dbReference>
<evidence type="ECO:0000256" key="4">
    <source>
        <dbReference type="SAM" id="Phobius"/>
    </source>
</evidence>
<evidence type="ECO:0000256" key="1">
    <source>
        <dbReference type="ARBA" id="ARBA00010378"/>
    </source>
</evidence>
<dbReference type="Gene3D" id="3.40.50.300">
    <property type="entry name" value="P-loop containing nucleotide triphosphate hydrolases"/>
    <property type="match status" value="1"/>
</dbReference>
<keyword evidence="7" id="KW-1185">Reference proteome</keyword>
<dbReference type="GO" id="GO:0016887">
    <property type="term" value="F:ATP hydrolysis activity"/>
    <property type="evidence" value="ECO:0007669"/>
    <property type="project" value="InterPro"/>
</dbReference>
<dbReference type="GO" id="GO:0005524">
    <property type="term" value="F:ATP binding"/>
    <property type="evidence" value="ECO:0007669"/>
    <property type="project" value="UniProtKB-KW"/>
</dbReference>
<keyword evidence="2" id="KW-0547">Nucleotide-binding</keyword>
<dbReference type="EMBL" id="QLIX01000004">
    <property type="protein sequence ID" value="RAI59714.1"/>
    <property type="molecule type" value="Genomic_DNA"/>
</dbReference>
<dbReference type="FunFam" id="3.40.50.300:FF:000216">
    <property type="entry name" value="Type VII secretion ATPase EccA"/>
    <property type="match status" value="1"/>
</dbReference>
<evidence type="ECO:0000313" key="6">
    <source>
        <dbReference type="EMBL" id="RAI59714.1"/>
    </source>
</evidence>
<feature type="transmembrane region" description="Helical" evidence="4">
    <location>
        <begin position="24"/>
        <end position="44"/>
    </location>
</feature>
<evidence type="ECO:0000259" key="5">
    <source>
        <dbReference type="SMART" id="SM00382"/>
    </source>
</evidence>
<dbReference type="Pfam" id="PF00004">
    <property type="entry name" value="AAA"/>
    <property type="match status" value="1"/>
</dbReference>
<dbReference type="AlphaFoldDB" id="A0A327MC07"/>
<comment type="similarity">
    <text evidence="1">Belongs to the CbxX/CfxQ family.</text>
</comment>
<dbReference type="CDD" id="cd00009">
    <property type="entry name" value="AAA"/>
    <property type="match status" value="1"/>
</dbReference>
<protein>
    <submittedName>
        <fullName evidence="6">ATPase</fullName>
    </submittedName>
</protein>
<dbReference type="InterPro" id="IPR000641">
    <property type="entry name" value="CbxX/CfxQ"/>
</dbReference>
<dbReference type="Proteomes" id="UP000249065">
    <property type="component" value="Unassembled WGS sequence"/>
</dbReference>
<dbReference type="Gene3D" id="1.10.8.60">
    <property type="match status" value="1"/>
</dbReference>
<dbReference type="SMART" id="SM00382">
    <property type="entry name" value="AAA"/>
    <property type="match status" value="1"/>
</dbReference>
<name>A0A327MC07_9PROT</name>
<dbReference type="PANTHER" id="PTHR43392">
    <property type="entry name" value="AAA-TYPE ATPASE FAMILY PROTEIN / ANKYRIN REPEAT FAMILY PROTEIN"/>
    <property type="match status" value="1"/>
</dbReference>
<gene>
    <name evidence="6" type="ORF">DOO78_08725</name>
</gene>
<dbReference type="Pfam" id="PF17866">
    <property type="entry name" value="AAA_lid_6"/>
    <property type="match status" value="1"/>
</dbReference>
<reference evidence="7" key="1">
    <citation type="submission" date="2018-06" db="EMBL/GenBank/DDBJ databases">
        <authorList>
            <person name="Khan S.A."/>
        </authorList>
    </citation>
    <scope>NUCLEOTIDE SEQUENCE [LARGE SCALE GENOMIC DNA]</scope>
    <source>
        <strain evidence="7">DB-1506</strain>
    </source>
</reference>
<sequence length="348" mass="37684">MLLLTGLALLSAFRITPSLPPWLGILCLLALMGAATLFCGLRILRLWPRIGYARTGRHFLRPAPRRRPDRNGGDAALDPQAALAGMVGLERVKAEITTLVQRLKVEAARREQGLPVTPLSLHMVFTGPPGVGKTVVARLYGAVLRDLGVLEKGHLVETDRAGLVAGFVGQTALKTQQRLSEAMDGVLFIDEAYTLAAGQGDHGDSFGQEAIDTLLKAMEDHRDRLVVIVAGYPEPMERFLGSNPGLRSRFAKTLHFEGYGPDALLAITHDMVQQAGMHLSRSADGMIRDYFAAQLGQRGFGHARAARTLVERAREAQALRLAPHLDDGRLDLSELRPEDVSAAIAGDA</sequence>
<evidence type="ECO:0000313" key="7">
    <source>
        <dbReference type="Proteomes" id="UP000249065"/>
    </source>
</evidence>
<dbReference type="SUPFAM" id="SSF52540">
    <property type="entry name" value="P-loop containing nucleoside triphosphate hydrolases"/>
    <property type="match status" value="1"/>
</dbReference>
<dbReference type="PANTHER" id="PTHR43392:SF2">
    <property type="entry name" value="AAA-TYPE ATPASE FAMILY PROTEIN _ ANKYRIN REPEAT FAMILY PROTEIN"/>
    <property type="match status" value="1"/>
</dbReference>